<feature type="domain" description="CYRIA/CYRIB Rac1 binding" evidence="5">
    <location>
        <begin position="22"/>
        <end position="229"/>
    </location>
</feature>
<evidence type="ECO:0000313" key="7">
    <source>
        <dbReference type="Proteomes" id="UP001211907"/>
    </source>
</evidence>
<dbReference type="PANTHER" id="PTHR12422">
    <property type="entry name" value="GH09096P"/>
    <property type="match status" value="1"/>
</dbReference>
<evidence type="ECO:0000259" key="5">
    <source>
        <dbReference type="Pfam" id="PF07159"/>
    </source>
</evidence>
<comment type="caution">
    <text evidence="6">The sequence shown here is derived from an EMBL/GenBank/DDBJ whole genome shotgun (WGS) entry which is preliminary data.</text>
</comment>
<comment type="similarity">
    <text evidence="2">Belongs to the CYRI family.</text>
</comment>
<dbReference type="GO" id="GO:0030833">
    <property type="term" value="P:regulation of actin filament polymerization"/>
    <property type="evidence" value="ECO:0007669"/>
    <property type="project" value="InterPro"/>
</dbReference>
<accession>A0AAD5X7F4</accession>
<reference evidence="6" key="1">
    <citation type="submission" date="2020-05" db="EMBL/GenBank/DDBJ databases">
        <title>Phylogenomic resolution of chytrid fungi.</title>
        <authorList>
            <person name="Stajich J.E."/>
            <person name="Amses K."/>
            <person name="Simmons R."/>
            <person name="Seto K."/>
            <person name="Myers J."/>
            <person name="Bonds A."/>
            <person name="Quandt C.A."/>
            <person name="Barry K."/>
            <person name="Liu P."/>
            <person name="Grigoriev I."/>
            <person name="Longcore J.E."/>
            <person name="James T.Y."/>
        </authorList>
    </citation>
    <scope>NUCLEOTIDE SEQUENCE</scope>
    <source>
        <strain evidence="6">JEL0513</strain>
    </source>
</reference>
<evidence type="ECO:0000256" key="1">
    <source>
        <dbReference type="ARBA" id="ARBA00004635"/>
    </source>
</evidence>
<keyword evidence="4" id="KW-0449">Lipoprotein</keyword>
<keyword evidence="3" id="KW-0472">Membrane</keyword>
<keyword evidence="7" id="KW-1185">Reference proteome</keyword>
<dbReference type="AlphaFoldDB" id="A0AAD5X7F4"/>
<evidence type="ECO:0000256" key="4">
    <source>
        <dbReference type="ARBA" id="ARBA00023288"/>
    </source>
</evidence>
<evidence type="ECO:0000256" key="2">
    <source>
        <dbReference type="ARBA" id="ARBA00005778"/>
    </source>
</evidence>
<dbReference type="Proteomes" id="UP001211907">
    <property type="component" value="Unassembled WGS sequence"/>
</dbReference>
<dbReference type="Pfam" id="PF07159">
    <property type="entry name" value="CYRIA-B_Rac1-bd"/>
    <property type="match status" value="1"/>
</dbReference>
<name>A0AAD5X7F4_9FUNG</name>
<sequence>MGQLLCLPEPEVTQAPPPKVSVDLQEDVLPTGEETLVFKTLAAALASAAANIDAIKAYTGCSDAIRTATSSPSLEAENAVWRRLTPAIAQLYTFYNYSLQLNDAFQKTLHFFALSPDAIADSLERHQATAKKAADILFFAHKFDELKMLNTDCQNDLAHYRRSLQKTRLVGGGGGPRQLISDEIANSMSMFFAQPAPMLSGIISACKLMSIKGSSRDSNAKTLSLLAAIRTYVKLIQANGGPLTLTLMNGLRFSTAHLNDENTPANIKDYVNDV</sequence>
<dbReference type="InterPro" id="IPR009828">
    <property type="entry name" value="CYRIA/CYRIB_Rac1-bd"/>
</dbReference>
<organism evidence="6 7">
    <name type="scientific">Physocladia obscura</name>
    <dbReference type="NCBI Taxonomy" id="109957"/>
    <lineage>
        <taxon>Eukaryota</taxon>
        <taxon>Fungi</taxon>
        <taxon>Fungi incertae sedis</taxon>
        <taxon>Chytridiomycota</taxon>
        <taxon>Chytridiomycota incertae sedis</taxon>
        <taxon>Chytridiomycetes</taxon>
        <taxon>Chytridiales</taxon>
        <taxon>Chytriomycetaceae</taxon>
        <taxon>Physocladia</taxon>
    </lineage>
</organism>
<gene>
    <name evidence="6" type="primary">FAM49A_1</name>
    <name evidence="6" type="ORF">HK100_009217</name>
</gene>
<dbReference type="GO" id="GO:0016020">
    <property type="term" value="C:membrane"/>
    <property type="evidence" value="ECO:0007669"/>
    <property type="project" value="UniProtKB-SubCell"/>
</dbReference>
<evidence type="ECO:0000313" key="6">
    <source>
        <dbReference type="EMBL" id="KAJ3084934.1"/>
    </source>
</evidence>
<dbReference type="InterPro" id="IPR039789">
    <property type="entry name" value="CYRI"/>
</dbReference>
<proteinExistence type="inferred from homology"/>
<evidence type="ECO:0000256" key="3">
    <source>
        <dbReference type="ARBA" id="ARBA00023136"/>
    </source>
</evidence>
<protein>
    <submittedName>
        <fullName evidence="6">Protein fam49a</fullName>
    </submittedName>
</protein>
<dbReference type="GO" id="GO:0031267">
    <property type="term" value="F:small GTPase binding"/>
    <property type="evidence" value="ECO:0007669"/>
    <property type="project" value="InterPro"/>
</dbReference>
<dbReference type="EMBL" id="JADGJH010004686">
    <property type="protein sequence ID" value="KAJ3084934.1"/>
    <property type="molecule type" value="Genomic_DNA"/>
</dbReference>
<comment type="subcellular location">
    <subcellularLocation>
        <location evidence="1">Membrane</location>
        <topology evidence="1">Lipid-anchor</topology>
    </subcellularLocation>
</comment>